<accession>A0A510L5Z0</accession>
<gene>
    <name evidence="2" type="ORF">JMUB5056_0978</name>
</gene>
<protein>
    <submittedName>
        <fullName evidence="2">Uncharacterized protein</fullName>
    </submittedName>
</protein>
<dbReference type="RefSeq" id="WP_147005468.1">
    <property type="nucleotide sequence ID" value="NZ_AP019846.1"/>
</dbReference>
<evidence type="ECO:0000313" key="2">
    <source>
        <dbReference type="EMBL" id="BBM59394.1"/>
    </source>
</evidence>
<keyword evidence="1" id="KW-0175">Coiled coil</keyword>
<proteinExistence type="predicted"/>
<sequence>MINKGEKFAFIGNNRLELSHSGSPKADMVFGDLAKKAGAKEGSVVNIGSASNIKDMVTSEVAGTVKGLISEMSPLRMTEDFNKAVAEYEKNPPKNKISKTPITGGALQTHQEYALVGLPELYRIEKGKTIQGDFNIDEVKKTVKTQGLKGFEGLENVKSIQDLYYNYPKMYKAFNNYISEHHKLYFNKDVGIAVDIMKQEEIKIESLKNHKEKDSREKYENALREQKRLIDQRKENVKDMIMNVPRVNPDYGKDMDKDLFNARDNALTEQLNKDFPRNNPYKNINPDEGLNMLKPQINREKSQNINEQLKKLRERVGN</sequence>
<evidence type="ECO:0000256" key="1">
    <source>
        <dbReference type="SAM" id="Coils"/>
    </source>
</evidence>
<name>A0A510L5Z0_9FUSO</name>
<dbReference type="Proteomes" id="UP000321561">
    <property type="component" value="Chromosome"/>
</dbReference>
<reference evidence="2 3" key="1">
    <citation type="submission" date="2019-07" db="EMBL/GenBank/DDBJ databases">
        <title>Complete Genome Sequence of Leptotrichia hongkongensis Strain JMUB5056.</title>
        <authorList>
            <person name="Watanabe S."/>
            <person name="Cui L."/>
        </authorList>
    </citation>
    <scope>NUCLEOTIDE SEQUENCE [LARGE SCALE GENOMIC DNA]</scope>
    <source>
        <strain evidence="2 3">JMUB5056</strain>
    </source>
</reference>
<dbReference type="OrthoDB" id="81678at2"/>
<evidence type="ECO:0000313" key="3">
    <source>
        <dbReference type="Proteomes" id="UP000321561"/>
    </source>
</evidence>
<feature type="coiled-coil region" evidence="1">
    <location>
        <begin position="197"/>
        <end position="236"/>
    </location>
</feature>
<dbReference type="AlphaFoldDB" id="A0A510L5Z0"/>
<dbReference type="EMBL" id="AP019846">
    <property type="protein sequence ID" value="BBM59394.1"/>
    <property type="molecule type" value="Genomic_DNA"/>
</dbReference>
<organism evidence="2 3">
    <name type="scientific">Leptotrichia hongkongensis</name>
    <dbReference type="NCBI Taxonomy" id="554406"/>
    <lineage>
        <taxon>Bacteria</taxon>
        <taxon>Fusobacteriati</taxon>
        <taxon>Fusobacteriota</taxon>
        <taxon>Fusobacteriia</taxon>
        <taxon>Fusobacteriales</taxon>
        <taxon>Leptotrichiaceae</taxon>
        <taxon>Leptotrichia</taxon>
    </lineage>
</organism>
<dbReference type="KEGG" id="lhg:JMUB5056_0978"/>